<dbReference type="Proteomes" id="UP000276282">
    <property type="component" value="Unassembled WGS sequence"/>
</dbReference>
<organism evidence="2 3">
    <name type="scientific">Gillisia mitskevichiae</name>
    <dbReference type="NCBI Taxonomy" id="270921"/>
    <lineage>
        <taxon>Bacteria</taxon>
        <taxon>Pseudomonadati</taxon>
        <taxon>Bacteroidota</taxon>
        <taxon>Flavobacteriia</taxon>
        <taxon>Flavobacteriales</taxon>
        <taxon>Flavobacteriaceae</taxon>
        <taxon>Gillisia</taxon>
    </lineage>
</organism>
<dbReference type="Pfam" id="PF00581">
    <property type="entry name" value="Rhodanese"/>
    <property type="match status" value="1"/>
</dbReference>
<dbReference type="AlphaFoldDB" id="A0A495PWW4"/>
<dbReference type="InterPro" id="IPR036873">
    <property type="entry name" value="Rhodanese-like_dom_sf"/>
</dbReference>
<dbReference type="PROSITE" id="PS50206">
    <property type="entry name" value="RHODANESE_3"/>
    <property type="match status" value="1"/>
</dbReference>
<dbReference type="RefSeq" id="WP_121343945.1">
    <property type="nucleotide sequence ID" value="NZ_RBLG01000001.1"/>
</dbReference>
<dbReference type="PANTHER" id="PTHR43031">
    <property type="entry name" value="FAD-DEPENDENT OXIDOREDUCTASE"/>
    <property type="match status" value="1"/>
</dbReference>
<gene>
    <name evidence="2" type="ORF">BC962_0063</name>
</gene>
<feature type="domain" description="Rhodanese" evidence="1">
    <location>
        <begin position="49"/>
        <end position="140"/>
    </location>
</feature>
<keyword evidence="3" id="KW-1185">Reference proteome</keyword>
<dbReference type="OrthoDB" id="598065at2"/>
<evidence type="ECO:0000259" key="1">
    <source>
        <dbReference type="PROSITE" id="PS50206"/>
    </source>
</evidence>
<dbReference type="PANTHER" id="PTHR43031:SF1">
    <property type="entry name" value="PYRIDINE NUCLEOTIDE-DISULPHIDE OXIDOREDUCTASE"/>
    <property type="match status" value="1"/>
</dbReference>
<evidence type="ECO:0000313" key="2">
    <source>
        <dbReference type="EMBL" id="RKS55107.1"/>
    </source>
</evidence>
<dbReference type="SMART" id="SM00450">
    <property type="entry name" value="RHOD"/>
    <property type="match status" value="1"/>
</dbReference>
<dbReference type="GO" id="GO:0016740">
    <property type="term" value="F:transferase activity"/>
    <property type="evidence" value="ECO:0007669"/>
    <property type="project" value="UniProtKB-KW"/>
</dbReference>
<dbReference type="Gene3D" id="3.40.250.10">
    <property type="entry name" value="Rhodanese-like domain"/>
    <property type="match status" value="1"/>
</dbReference>
<dbReference type="InterPro" id="IPR050229">
    <property type="entry name" value="GlpE_sulfurtransferase"/>
</dbReference>
<dbReference type="InterPro" id="IPR001763">
    <property type="entry name" value="Rhodanese-like_dom"/>
</dbReference>
<keyword evidence="2" id="KW-0808">Transferase</keyword>
<name>A0A495PWW4_9FLAO</name>
<comment type="caution">
    <text evidence="2">The sequence shown here is derived from an EMBL/GenBank/DDBJ whole genome shotgun (WGS) entry which is preliminary data.</text>
</comment>
<dbReference type="EMBL" id="RBLG01000001">
    <property type="protein sequence ID" value="RKS55107.1"/>
    <property type="molecule type" value="Genomic_DNA"/>
</dbReference>
<reference evidence="2 3" key="1">
    <citation type="submission" date="2018-10" db="EMBL/GenBank/DDBJ databases">
        <title>Genomic Encyclopedia of Archaeal and Bacterial Type Strains, Phase II (KMG-II): from individual species to whole genera.</title>
        <authorList>
            <person name="Goeker M."/>
        </authorList>
    </citation>
    <scope>NUCLEOTIDE SEQUENCE [LARGE SCALE GENOMIC DNA]</scope>
    <source>
        <strain evidence="2 3">DSM 19839</strain>
    </source>
</reference>
<sequence length="169" mass="19441">MKLKLGFLLFFIFQIGFINAQGSLDKLISKYNSHSIPYISVEELKMQSAKEKVFILDAREIEEFQVSHIANSIFVGYNNFSTEKVISNIKLKNAPIVVYCSLGIRSETISEKLKEAGYTNIKNLYGGIFEWKNKGYSVYDSSNKETQKVHAFSKHWSKYLTKGEKVYQL</sequence>
<dbReference type="NCBIfam" id="NF045521">
    <property type="entry name" value="rhoda_near_glyco"/>
    <property type="match status" value="1"/>
</dbReference>
<proteinExistence type="predicted"/>
<accession>A0A495PWW4</accession>
<dbReference type="CDD" id="cd00158">
    <property type="entry name" value="RHOD"/>
    <property type="match status" value="1"/>
</dbReference>
<protein>
    <submittedName>
        <fullName evidence="2">Rhodanese-related sulfurtransferase</fullName>
    </submittedName>
</protein>
<dbReference type="SUPFAM" id="SSF52821">
    <property type="entry name" value="Rhodanese/Cell cycle control phosphatase"/>
    <property type="match status" value="1"/>
</dbReference>
<evidence type="ECO:0000313" key="3">
    <source>
        <dbReference type="Proteomes" id="UP000276282"/>
    </source>
</evidence>